<evidence type="ECO:0000313" key="1">
    <source>
        <dbReference type="EMBL" id="KAH7967969.1"/>
    </source>
</evidence>
<organism evidence="1 2">
    <name type="scientific">Rhipicephalus sanguineus</name>
    <name type="common">Brown dog tick</name>
    <name type="synonym">Ixodes sanguineus</name>
    <dbReference type="NCBI Taxonomy" id="34632"/>
    <lineage>
        <taxon>Eukaryota</taxon>
        <taxon>Metazoa</taxon>
        <taxon>Ecdysozoa</taxon>
        <taxon>Arthropoda</taxon>
        <taxon>Chelicerata</taxon>
        <taxon>Arachnida</taxon>
        <taxon>Acari</taxon>
        <taxon>Parasitiformes</taxon>
        <taxon>Ixodida</taxon>
        <taxon>Ixodoidea</taxon>
        <taxon>Ixodidae</taxon>
        <taxon>Rhipicephalinae</taxon>
        <taxon>Rhipicephalus</taxon>
        <taxon>Rhipicephalus</taxon>
    </lineage>
</organism>
<evidence type="ECO:0000313" key="2">
    <source>
        <dbReference type="Proteomes" id="UP000821837"/>
    </source>
</evidence>
<reference evidence="1" key="1">
    <citation type="journal article" date="2020" name="Cell">
        <title>Large-Scale Comparative Analyses of Tick Genomes Elucidate Their Genetic Diversity and Vector Capacities.</title>
        <authorList>
            <consortium name="Tick Genome and Microbiome Consortium (TIGMIC)"/>
            <person name="Jia N."/>
            <person name="Wang J."/>
            <person name="Shi W."/>
            <person name="Du L."/>
            <person name="Sun Y."/>
            <person name="Zhan W."/>
            <person name="Jiang J.F."/>
            <person name="Wang Q."/>
            <person name="Zhang B."/>
            <person name="Ji P."/>
            <person name="Bell-Sakyi L."/>
            <person name="Cui X.M."/>
            <person name="Yuan T.T."/>
            <person name="Jiang B.G."/>
            <person name="Yang W.F."/>
            <person name="Lam T.T."/>
            <person name="Chang Q.C."/>
            <person name="Ding S.J."/>
            <person name="Wang X.J."/>
            <person name="Zhu J.G."/>
            <person name="Ruan X.D."/>
            <person name="Zhao L."/>
            <person name="Wei J.T."/>
            <person name="Ye R.Z."/>
            <person name="Que T.C."/>
            <person name="Du C.H."/>
            <person name="Zhou Y.H."/>
            <person name="Cheng J.X."/>
            <person name="Dai P.F."/>
            <person name="Guo W.B."/>
            <person name="Han X.H."/>
            <person name="Huang E.J."/>
            <person name="Li L.F."/>
            <person name="Wei W."/>
            <person name="Gao Y.C."/>
            <person name="Liu J.Z."/>
            <person name="Shao H.Z."/>
            <person name="Wang X."/>
            <person name="Wang C.C."/>
            <person name="Yang T.C."/>
            <person name="Huo Q.B."/>
            <person name="Li W."/>
            <person name="Chen H.Y."/>
            <person name="Chen S.E."/>
            <person name="Zhou L.G."/>
            <person name="Ni X.B."/>
            <person name="Tian J.H."/>
            <person name="Sheng Y."/>
            <person name="Liu T."/>
            <person name="Pan Y.S."/>
            <person name="Xia L.Y."/>
            <person name="Li J."/>
            <person name="Zhao F."/>
            <person name="Cao W.C."/>
        </authorList>
    </citation>
    <scope>NUCLEOTIDE SEQUENCE</scope>
    <source>
        <strain evidence="1">Rsan-2018</strain>
    </source>
</reference>
<accession>A0A9D4Q4Q5</accession>
<name>A0A9D4Q4Q5_RHISA</name>
<comment type="caution">
    <text evidence="1">The sequence shown here is derived from an EMBL/GenBank/DDBJ whole genome shotgun (WGS) entry which is preliminary data.</text>
</comment>
<protein>
    <submittedName>
        <fullName evidence="1">Uncharacterized protein</fullName>
    </submittedName>
</protein>
<gene>
    <name evidence="1" type="ORF">HPB52_004506</name>
</gene>
<reference evidence="1" key="2">
    <citation type="submission" date="2021-09" db="EMBL/GenBank/DDBJ databases">
        <authorList>
            <person name="Jia N."/>
            <person name="Wang J."/>
            <person name="Shi W."/>
            <person name="Du L."/>
            <person name="Sun Y."/>
            <person name="Zhan W."/>
            <person name="Jiang J."/>
            <person name="Wang Q."/>
            <person name="Zhang B."/>
            <person name="Ji P."/>
            <person name="Sakyi L.B."/>
            <person name="Cui X."/>
            <person name="Yuan T."/>
            <person name="Jiang B."/>
            <person name="Yang W."/>
            <person name="Lam T.T.-Y."/>
            <person name="Chang Q."/>
            <person name="Ding S."/>
            <person name="Wang X."/>
            <person name="Zhu J."/>
            <person name="Ruan X."/>
            <person name="Zhao L."/>
            <person name="Wei J."/>
            <person name="Que T."/>
            <person name="Du C."/>
            <person name="Cheng J."/>
            <person name="Dai P."/>
            <person name="Han X."/>
            <person name="Huang E."/>
            <person name="Gao Y."/>
            <person name="Liu J."/>
            <person name="Shao H."/>
            <person name="Ye R."/>
            <person name="Li L."/>
            <person name="Wei W."/>
            <person name="Wang X."/>
            <person name="Wang C."/>
            <person name="Huo Q."/>
            <person name="Li W."/>
            <person name="Guo W."/>
            <person name="Chen H."/>
            <person name="Chen S."/>
            <person name="Zhou L."/>
            <person name="Zhou L."/>
            <person name="Ni X."/>
            <person name="Tian J."/>
            <person name="Zhou Y."/>
            <person name="Sheng Y."/>
            <person name="Liu T."/>
            <person name="Pan Y."/>
            <person name="Xia L."/>
            <person name="Li J."/>
            <person name="Zhao F."/>
            <person name="Cao W."/>
        </authorList>
    </citation>
    <scope>NUCLEOTIDE SEQUENCE</scope>
    <source>
        <strain evidence="1">Rsan-2018</strain>
        <tissue evidence="1">Larvae</tissue>
    </source>
</reference>
<dbReference type="AlphaFoldDB" id="A0A9D4Q4Q5"/>
<dbReference type="Proteomes" id="UP000821837">
    <property type="component" value="Unassembled WGS sequence"/>
</dbReference>
<keyword evidence="2" id="KW-1185">Reference proteome</keyword>
<sequence>MSATPEDYTATLCQKDRERYEEKTRLCAIHTLCGRPCKRCGLVAARRQTSSITAEQLKSRKALEGHNFVTSGWEPWANKFAADTVIIVAQVRRINYLTFPCVPML</sequence>
<proteinExistence type="predicted"/>
<dbReference type="EMBL" id="JABSTV010001248">
    <property type="protein sequence ID" value="KAH7967969.1"/>
    <property type="molecule type" value="Genomic_DNA"/>
</dbReference>